<organism evidence="2 3">
    <name type="scientific">Xenorhabdus budapestensis</name>
    <dbReference type="NCBI Taxonomy" id="290110"/>
    <lineage>
        <taxon>Bacteria</taxon>
        <taxon>Pseudomonadati</taxon>
        <taxon>Pseudomonadota</taxon>
        <taxon>Gammaproteobacteria</taxon>
        <taxon>Enterobacterales</taxon>
        <taxon>Morganellaceae</taxon>
        <taxon>Xenorhabdus</taxon>
    </lineage>
</organism>
<evidence type="ECO:0000313" key="3">
    <source>
        <dbReference type="Proteomes" id="UP000665047"/>
    </source>
</evidence>
<dbReference type="InterPro" id="IPR010982">
    <property type="entry name" value="Lambda_DNA-bd_dom_sf"/>
</dbReference>
<reference evidence="2 3" key="1">
    <citation type="submission" date="2021-03" db="EMBL/GenBank/DDBJ databases">
        <title>Complete Genome Sequence Data of Xenorhabdus budapestensis strain C72, a Candidate Biological Control Agent, from China.</title>
        <authorList>
            <person name="LI B."/>
            <person name="WANG S."/>
            <person name="QIU D."/>
        </authorList>
    </citation>
    <scope>NUCLEOTIDE SEQUENCE [LARGE SCALE GENOMIC DNA]</scope>
    <source>
        <strain evidence="2 3">C-7-2</strain>
    </source>
</reference>
<keyword evidence="3" id="KW-1185">Reference proteome</keyword>
<evidence type="ECO:0000313" key="2">
    <source>
        <dbReference type="EMBL" id="QTL38519.1"/>
    </source>
</evidence>
<name>A0ABX7VCC6_XENBU</name>
<sequence length="130" mass="14532">MIIIEQHIGQANTENEFMTSIGERIKEIRSNMGLNQTDFGALVGYSRNAQAYYERNERSPDAKYLAALANLGIDVMYVLTGIKSDLPKITVEEQKLIEHYRAMSEESRVNMQAVGSSFAQSSPNKQAKNG</sequence>
<proteinExistence type="predicted"/>
<evidence type="ECO:0000259" key="1">
    <source>
        <dbReference type="PROSITE" id="PS50943"/>
    </source>
</evidence>
<gene>
    <name evidence="2" type="ORF">HGO23_11430</name>
</gene>
<dbReference type="InterPro" id="IPR001387">
    <property type="entry name" value="Cro/C1-type_HTH"/>
</dbReference>
<feature type="domain" description="HTH cro/C1-type" evidence="1">
    <location>
        <begin position="25"/>
        <end position="78"/>
    </location>
</feature>
<dbReference type="EMBL" id="CP072455">
    <property type="protein sequence ID" value="QTL38519.1"/>
    <property type="molecule type" value="Genomic_DNA"/>
</dbReference>
<dbReference type="CDD" id="cd00093">
    <property type="entry name" value="HTH_XRE"/>
    <property type="match status" value="1"/>
</dbReference>
<dbReference type="SMART" id="SM00530">
    <property type="entry name" value="HTH_XRE"/>
    <property type="match status" value="1"/>
</dbReference>
<dbReference type="SUPFAM" id="SSF47413">
    <property type="entry name" value="lambda repressor-like DNA-binding domains"/>
    <property type="match status" value="1"/>
</dbReference>
<accession>A0ABX7VCC6</accession>
<protein>
    <submittedName>
        <fullName evidence="2">Helix-turn-helix transcriptional regulator</fullName>
    </submittedName>
</protein>
<dbReference type="Pfam" id="PF01381">
    <property type="entry name" value="HTH_3"/>
    <property type="match status" value="1"/>
</dbReference>
<dbReference type="Gene3D" id="1.10.260.40">
    <property type="entry name" value="lambda repressor-like DNA-binding domains"/>
    <property type="match status" value="1"/>
</dbReference>
<dbReference type="RefSeq" id="WP_209026689.1">
    <property type="nucleotide sequence ID" value="NZ_CP072455.1"/>
</dbReference>
<dbReference type="Proteomes" id="UP000665047">
    <property type="component" value="Chromosome"/>
</dbReference>
<dbReference type="PROSITE" id="PS50943">
    <property type="entry name" value="HTH_CROC1"/>
    <property type="match status" value="1"/>
</dbReference>